<dbReference type="InterPro" id="IPR024134">
    <property type="entry name" value="SOD_Cu/Zn_/chaperone"/>
</dbReference>
<sequence length="239" mass="25113">MIPPFETTFAVPLRCDECIKHVSSSLHKLPGIHSVAADLPSQLVSVTGTAAPSAIVSAIQSTGRDAILRGSGRENSAAVCILETHADVPNQVRGLARMVQVTSDLTLIDLSLRGLAPGKYWATVREGGDISRGTASTGGVWEAGKQASGEGRGVLGTVEVDEAGIGSTFLDRRMQVWEVIGRSVVVSQEREGFAAEDADTLVGVVARSAGVWENEKTVCSCSGKTVWEERTEAVGRGVL</sequence>
<proteinExistence type="inferred from homology"/>
<comment type="subcellular location">
    <subcellularLocation>
        <location evidence="2">Cytoplasm</location>
    </subcellularLocation>
</comment>
<dbReference type="InterPro" id="IPR006121">
    <property type="entry name" value="HMA_dom"/>
</dbReference>
<evidence type="ECO:0000256" key="1">
    <source>
        <dbReference type="ARBA" id="ARBA00001973"/>
    </source>
</evidence>
<reference evidence="13" key="3">
    <citation type="submission" date="2025-04" db="UniProtKB">
        <authorList>
            <consortium name="RefSeq"/>
        </authorList>
    </citation>
    <scope>IDENTIFICATION</scope>
    <source>
        <strain evidence="13">CBS 781.70</strain>
    </source>
</reference>
<keyword evidence="6" id="KW-0479">Metal-binding</keyword>
<evidence type="ECO:0000256" key="7">
    <source>
        <dbReference type="ARBA" id="ARBA00023157"/>
    </source>
</evidence>
<dbReference type="EMBL" id="ML975156">
    <property type="protein sequence ID" value="KAF1812854.1"/>
    <property type="molecule type" value="Genomic_DNA"/>
</dbReference>
<dbReference type="SUPFAM" id="SSF49329">
    <property type="entry name" value="Cu,Zn superoxide dismutase-like"/>
    <property type="match status" value="1"/>
</dbReference>
<dbReference type="InterPro" id="IPR036423">
    <property type="entry name" value="SOD-like_Cu/Zn_dom_sf"/>
</dbReference>
<dbReference type="SUPFAM" id="SSF55008">
    <property type="entry name" value="HMA, heavy metal-associated domain"/>
    <property type="match status" value="1"/>
</dbReference>
<evidence type="ECO:0000256" key="5">
    <source>
        <dbReference type="ARBA" id="ARBA00022490"/>
    </source>
</evidence>
<dbReference type="FunFam" id="3.30.70.100:FF:000038">
    <property type="entry name" value="Superoxide dismutase 1 copper chaperone"/>
    <property type="match status" value="1"/>
</dbReference>
<evidence type="ECO:0000313" key="12">
    <source>
        <dbReference type="Proteomes" id="UP000504638"/>
    </source>
</evidence>
<dbReference type="InterPro" id="IPR036163">
    <property type="entry name" value="HMA_dom_sf"/>
</dbReference>
<evidence type="ECO:0000259" key="10">
    <source>
        <dbReference type="PROSITE" id="PS50846"/>
    </source>
</evidence>
<keyword evidence="5" id="KW-0963">Cytoplasm</keyword>
<evidence type="ECO:0000256" key="9">
    <source>
        <dbReference type="ARBA" id="ARBA00032899"/>
    </source>
</evidence>
<dbReference type="RefSeq" id="XP_033534485.1">
    <property type="nucleotide sequence ID" value="XM_033681230.1"/>
</dbReference>
<comment type="cofactor">
    <cofactor evidence="1">
        <name>Cu(2+)</name>
        <dbReference type="ChEBI" id="CHEBI:29036"/>
    </cofactor>
</comment>
<evidence type="ECO:0000256" key="2">
    <source>
        <dbReference type="ARBA" id="ARBA00004496"/>
    </source>
</evidence>
<evidence type="ECO:0000256" key="3">
    <source>
        <dbReference type="ARBA" id="ARBA00010636"/>
    </source>
</evidence>
<protein>
    <recommendedName>
        <fullName evidence="4">Superoxide dismutase 1 copper chaperone</fullName>
    </recommendedName>
    <alternativeName>
        <fullName evidence="9">Superoxide dismutase copper chaperone</fullName>
    </alternativeName>
</protein>
<feature type="domain" description="HMA" evidence="10">
    <location>
        <begin position="4"/>
        <end position="67"/>
    </location>
</feature>
<comment type="similarity">
    <text evidence="3">Belongs to the CCS1 family.</text>
</comment>
<evidence type="ECO:0000256" key="4">
    <source>
        <dbReference type="ARBA" id="ARBA00016103"/>
    </source>
</evidence>
<keyword evidence="12" id="KW-1185">Reference proteome</keyword>
<dbReference type="Gene3D" id="3.30.70.100">
    <property type="match status" value="1"/>
</dbReference>
<evidence type="ECO:0000313" key="13">
    <source>
        <dbReference type="RefSeq" id="XP_033534485.1"/>
    </source>
</evidence>
<evidence type="ECO:0000256" key="8">
    <source>
        <dbReference type="ARBA" id="ARBA00025798"/>
    </source>
</evidence>
<keyword evidence="7" id="KW-1015">Disulfide bond</keyword>
<evidence type="ECO:0000256" key="6">
    <source>
        <dbReference type="ARBA" id="ARBA00022723"/>
    </source>
</evidence>
<reference evidence="11 13" key="1">
    <citation type="submission" date="2020-01" db="EMBL/GenBank/DDBJ databases">
        <authorList>
            <consortium name="DOE Joint Genome Institute"/>
            <person name="Haridas S."/>
            <person name="Albert R."/>
            <person name="Binder M."/>
            <person name="Bloem J."/>
            <person name="Labutti K."/>
            <person name="Salamov A."/>
            <person name="Andreopoulos B."/>
            <person name="Baker S.E."/>
            <person name="Barry K."/>
            <person name="Bills G."/>
            <person name="Bluhm B.H."/>
            <person name="Cannon C."/>
            <person name="Castanera R."/>
            <person name="Culley D.E."/>
            <person name="Daum C."/>
            <person name="Ezra D."/>
            <person name="Gonzalez J.B."/>
            <person name="Henrissat B."/>
            <person name="Kuo A."/>
            <person name="Liang C."/>
            <person name="Lipzen A."/>
            <person name="Lutzoni F."/>
            <person name="Magnuson J."/>
            <person name="Mondo S."/>
            <person name="Nolan M."/>
            <person name="Ohm R."/>
            <person name="Pangilinan J."/>
            <person name="Park H.-J."/>
            <person name="Ramirez L."/>
            <person name="Alfaro M."/>
            <person name="Sun H."/>
            <person name="Tritt A."/>
            <person name="Yoshinaga Y."/>
            <person name="Zwiers L.-H."/>
            <person name="Turgeon B.G."/>
            <person name="Goodwin S.B."/>
            <person name="Spatafora J.W."/>
            <person name="Crous P.W."/>
            <person name="Grigoriev I.V."/>
        </authorList>
    </citation>
    <scope>NUCLEOTIDE SEQUENCE</scope>
    <source>
        <strain evidence="11 13">CBS 781.70</strain>
    </source>
</reference>
<organism evidence="11">
    <name type="scientific">Eremomyces bilateralis CBS 781.70</name>
    <dbReference type="NCBI Taxonomy" id="1392243"/>
    <lineage>
        <taxon>Eukaryota</taxon>
        <taxon>Fungi</taxon>
        <taxon>Dikarya</taxon>
        <taxon>Ascomycota</taxon>
        <taxon>Pezizomycotina</taxon>
        <taxon>Dothideomycetes</taxon>
        <taxon>Dothideomycetes incertae sedis</taxon>
        <taxon>Eremomycetales</taxon>
        <taxon>Eremomycetaceae</taxon>
        <taxon>Eremomyces</taxon>
    </lineage>
</organism>
<dbReference type="GO" id="GO:0006801">
    <property type="term" value="P:superoxide metabolic process"/>
    <property type="evidence" value="ECO:0007669"/>
    <property type="project" value="InterPro"/>
</dbReference>
<dbReference type="GO" id="GO:0005507">
    <property type="term" value="F:copper ion binding"/>
    <property type="evidence" value="ECO:0007669"/>
    <property type="project" value="InterPro"/>
</dbReference>
<dbReference type="OrthoDB" id="666972at2759"/>
<reference evidence="13" key="2">
    <citation type="submission" date="2020-04" db="EMBL/GenBank/DDBJ databases">
        <authorList>
            <consortium name="NCBI Genome Project"/>
        </authorList>
    </citation>
    <scope>NUCLEOTIDE SEQUENCE</scope>
    <source>
        <strain evidence="13">CBS 781.70</strain>
    </source>
</reference>
<dbReference type="Proteomes" id="UP000504638">
    <property type="component" value="Unplaced"/>
</dbReference>
<name>A0A6G1G463_9PEZI</name>
<dbReference type="InterPro" id="IPR001424">
    <property type="entry name" value="SOD_Cu_Zn_dom"/>
</dbReference>
<dbReference type="Gene3D" id="2.60.40.200">
    <property type="entry name" value="Superoxide dismutase, copper/zinc binding domain"/>
    <property type="match status" value="1"/>
</dbReference>
<comment type="similarity">
    <text evidence="8">In the C-terminal section; belongs to the Cu-Zn superoxide dismutase family.</text>
</comment>
<accession>A0A6G1G463</accession>
<dbReference type="PROSITE" id="PS50846">
    <property type="entry name" value="HMA_2"/>
    <property type="match status" value="1"/>
</dbReference>
<dbReference type="Pfam" id="PF00080">
    <property type="entry name" value="Sod_Cu"/>
    <property type="match status" value="1"/>
</dbReference>
<dbReference type="GeneID" id="54421800"/>
<dbReference type="CDD" id="cd00371">
    <property type="entry name" value="HMA"/>
    <property type="match status" value="1"/>
</dbReference>
<dbReference type="GO" id="GO:0005737">
    <property type="term" value="C:cytoplasm"/>
    <property type="evidence" value="ECO:0007669"/>
    <property type="project" value="UniProtKB-SubCell"/>
</dbReference>
<evidence type="ECO:0000313" key="11">
    <source>
        <dbReference type="EMBL" id="KAF1812854.1"/>
    </source>
</evidence>
<dbReference type="PANTHER" id="PTHR10003">
    <property type="entry name" value="SUPEROXIDE DISMUTASE CU-ZN -RELATED"/>
    <property type="match status" value="1"/>
</dbReference>
<dbReference type="Pfam" id="PF00403">
    <property type="entry name" value="HMA"/>
    <property type="match status" value="1"/>
</dbReference>
<gene>
    <name evidence="11 13" type="ORF">P152DRAFT_473391</name>
</gene>
<dbReference type="AlphaFoldDB" id="A0A6G1G463"/>